<gene>
    <name evidence="3" type="ORF">D9756_009898</name>
</gene>
<evidence type="ECO:0000313" key="3">
    <source>
        <dbReference type="EMBL" id="KAF5347335.1"/>
    </source>
</evidence>
<organism evidence="3 4">
    <name type="scientific">Leucocoprinus leucothites</name>
    <dbReference type="NCBI Taxonomy" id="201217"/>
    <lineage>
        <taxon>Eukaryota</taxon>
        <taxon>Fungi</taxon>
        <taxon>Dikarya</taxon>
        <taxon>Basidiomycota</taxon>
        <taxon>Agaricomycotina</taxon>
        <taxon>Agaricomycetes</taxon>
        <taxon>Agaricomycetidae</taxon>
        <taxon>Agaricales</taxon>
        <taxon>Agaricineae</taxon>
        <taxon>Agaricaceae</taxon>
        <taxon>Leucocoprinus</taxon>
    </lineage>
</organism>
<dbReference type="Proteomes" id="UP000559027">
    <property type="component" value="Unassembled WGS sequence"/>
</dbReference>
<dbReference type="GO" id="GO:0005886">
    <property type="term" value="C:plasma membrane"/>
    <property type="evidence" value="ECO:0007669"/>
    <property type="project" value="InterPro"/>
</dbReference>
<dbReference type="PANTHER" id="PTHR28013">
    <property type="entry name" value="PROTEIN DCV1-RELATED"/>
    <property type="match status" value="1"/>
</dbReference>
<feature type="transmembrane region" description="Helical" evidence="2">
    <location>
        <begin position="133"/>
        <end position="155"/>
    </location>
</feature>
<keyword evidence="2" id="KW-0812">Transmembrane</keyword>
<keyword evidence="2" id="KW-0472">Membrane</keyword>
<proteinExistence type="predicted"/>
<comment type="caution">
    <text evidence="3">The sequence shown here is derived from an EMBL/GenBank/DDBJ whole genome shotgun (WGS) entry which is preliminary data.</text>
</comment>
<feature type="transmembrane region" description="Helical" evidence="2">
    <location>
        <begin position="175"/>
        <end position="195"/>
    </location>
</feature>
<name>A0A8H5FRV9_9AGAR</name>
<evidence type="ECO:0000256" key="2">
    <source>
        <dbReference type="SAM" id="Phobius"/>
    </source>
</evidence>
<dbReference type="PANTHER" id="PTHR28013:SF4">
    <property type="entry name" value="MARVEL DOMAIN-CONTAINING PROTEIN"/>
    <property type="match status" value="1"/>
</dbReference>
<sequence length="266" mass="28527">MARLFCIPGSVLLFAAFVLNLIVTISLPYLPALDVTRTHFDSGALYNGNLPMTELRFGIWTRCFYNNERDHTCPPLGYAYNVRVSDADRSNEVEITPPWTRGLALHPIATIVSLLAFALALSEHVTVALAATLTAWLASLLTFTAFIIDLILFGWSKHQFGKIDIGAHAATAPGTWVTFVAFIILFIGGLGTCCGRISDRRAQRKATDAAAAETAHTRDTTAATATTEDKAETEKAGSVGAAEGTSKAAGKSGWASKFKFGKKAQA</sequence>
<reference evidence="3 4" key="1">
    <citation type="journal article" date="2020" name="ISME J.">
        <title>Uncovering the hidden diversity of litter-decomposition mechanisms in mushroom-forming fungi.</title>
        <authorList>
            <person name="Floudas D."/>
            <person name="Bentzer J."/>
            <person name="Ahren D."/>
            <person name="Johansson T."/>
            <person name="Persson P."/>
            <person name="Tunlid A."/>
        </authorList>
    </citation>
    <scope>NUCLEOTIDE SEQUENCE [LARGE SCALE GENOMIC DNA]</scope>
    <source>
        <strain evidence="3 4">CBS 146.42</strain>
    </source>
</reference>
<feature type="transmembrane region" description="Helical" evidence="2">
    <location>
        <begin position="103"/>
        <end position="121"/>
    </location>
</feature>
<feature type="compositionally biased region" description="Low complexity" evidence="1">
    <location>
        <begin position="209"/>
        <end position="226"/>
    </location>
</feature>
<evidence type="ECO:0008006" key="5">
    <source>
        <dbReference type="Google" id="ProtNLM"/>
    </source>
</evidence>
<dbReference type="EMBL" id="JAACJO010000026">
    <property type="protein sequence ID" value="KAF5347335.1"/>
    <property type="molecule type" value="Genomic_DNA"/>
</dbReference>
<dbReference type="OrthoDB" id="2354757at2759"/>
<feature type="transmembrane region" description="Helical" evidence="2">
    <location>
        <begin position="12"/>
        <end position="30"/>
    </location>
</feature>
<evidence type="ECO:0000313" key="4">
    <source>
        <dbReference type="Proteomes" id="UP000559027"/>
    </source>
</evidence>
<dbReference type="AlphaFoldDB" id="A0A8H5FRV9"/>
<dbReference type="InterPro" id="IPR051380">
    <property type="entry name" value="pH-response_reg_palI/RIM9"/>
</dbReference>
<dbReference type="Pfam" id="PF06687">
    <property type="entry name" value="SUR7"/>
    <property type="match status" value="1"/>
</dbReference>
<protein>
    <recommendedName>
        <fullName evidence="5">Pali-domain-containing protein</fullName>
    </recommendedName>
</protein>
<keyword evidence="4" id="KW-1185">Reference proteome</keyword>
<dbReference type="GO" id="GO:0032153">
    <property type="term" value="C:cell division site"/>
    <property type="evidence" value="ECO:0007669"/>
    <property type="project" value="TreeGrafter"/>
</dbReference>
<dbReference type="InterPro" id="IPR009571">
    <property type="entry name" value="SUR7/Rim9-like_fungi"/>
</dbReference>
<dbReference type="GO" id="GO:0035838">
    <property type="term" value="C:growing cell tip"/>
    <property type="evidence" value="ECO:0007669"/>
    <property type="project" value="TreeGrafter"/>
</dbReference>
<feature type="region of interest" description="Disordered" evidence="1">
    <location>
        <begin position="209"/>
        <end position="252"/>
    </location>
</feature>
<accession>A0A8H5FRV9</accession>
<dbReference type="Gene3D" id="1.20.140.150">
    <property type="match status" value="1"/>
</dbReference>
<keyword evidence="2" id="KW-1133">Transmembrane helix</keyword>
<evidence type="ECO:0000256" key="1">
    <source>
        <dbReference type="SAM" id="MobiDB-lite"/>
    </source>
</evidence>